<dbReference type="InterPro" id="IPR051906">
    <property type="entry name" value="TolC-like"/>
</dbReference>
<accession>A0A916RH29</accession>
<evidence type="ECO:0000256" key="1">
    <source>
        <dbReference type="ARBA" id="ARBA00004442"/>
    </source>
</evidence>
<comment type="similarity">
    <text evidence="2">Belongs to the outer membrane factor (OMF) (TC 1.B.17) family.</text>
</comment>
<evidence type="ECO:0000313" key="10">
    <source>
        <dbReference type="Proteomes" id="UP000648801"/>
    </source>
</evidence>
<dbReference type="Proteomes" id="UP000648801">
    <property type="component" value="Unassembled WGS sequence"/>
</dbReference>
<keyword evidence="6" id="KW-0472">Membrane</keyword>
<sequence length="437" mass="46934">MRGFQFAVALSLMMAIPLGAQMGNPPAPSAPPQTLTISQAEQIAIRNNPRMAVSRLLALAQGQVKREVQSAELPTVGVDLTAVDSHNGSRITAGGLNNPTVYQRAAAGATLQQLITDFGRTRNLVASSQLQTQAAQSAQMATSQDITFAVDEAFFHALSTQAVLRVAQETVDARQTTADQVSALTGAKLKSTLDQSFANVDLAQAKLLLVDAQNDNEDAMVVLNALLGNERAVTYSLVDETPNAPRPAPDDAEPLVTLAFKQRPDLLSLNEQYAAAQKYSKAEHDLWMPTVSALGVSGDAPVRADQITTPWYGAVGVNVNIPVFNGFLYSARAKEADLRASAADQQVQSLRQTIARDVRTTVLEAQSNFHRIAVTQQLVNEANSAFDLAQTRYKIGLSSIVELTQAQLVQTQAQIAYVNARYAYQGSLAALRFQTGQ</sequence>
<proteinExistence type="inferred from homology"/>
<organism evidence="9 10">
    <name type="scientific">Edaphobacter acidisoli</name>
    <dbReference type="NCBI Taxonomy" id="2040573"/>
    <lineage>
        <taxon>Bacteria</taxon>
        <taxon>Pseudomonadati</taxon>
        <taxon>Acidobacteriota</taxon>
        <taxon>Terriglobia</taxon>
        <taxon>Terriglobales</taxon>
        <taxon>Acidobacteriaceae</taxon>
        <taxon>Edaphobacter</taxon>
    </lineage>
</organism>
<dbReference type="AlphaFoldDB" id="A0A916RH29"/>
<dbReference type="PIRSF" id="PIRSF001892">
    <property type="entry name" value="CyaE"/>
    <property type="match status" value="1"/>
</dbReference>
<evidence type="ECO:0000256" key="7">
    <source>
        <dbReference type="ARBA" id="ARBA00023237"/>
    </source>
</evidence>
<dbReference type="PANTHER" id="PTHR30026">
    <property type="entry name" value="OUTER MEMBRANE PROTEIN TOLC"/>
    <property type="match status" value="1"/>
</dbReference>
<evidence type="ECO:0000256" key="3">
    <source>
        <dbReference type="ARBA" id="ARBA00022448"/>
    </source>
</evidence>
<dbReference type="PANTHER" id="PTHR30026:SF21">
    <property type="entry name" value="SLR1270 PROTEIN"/>
    <property type="match status" value="1"/>
</dbReference>
<name>A0A916RH29_9BACT</name>
<dbReference type="GO" id="GO:1990281">
    <property type="term" value="C:efflux pump complex"/>
    <property type="evidence" value="ECO:0007669"/>
    <property type="project" value="TreeGrafter"/>
</dbReference>
<evidence type="ECO:0000256" key="8">
    <source>
        <dbReference type="SAM" id="SignalP"/>
    </source>
</evidence>
<dbReference type="Gene3D" id="1.20.1600.10">
    <property type="entry name" value="Outer membrane efflux proteins (OEP)"/>
    <property type="match status" value="1"/>
</dbReference>
<feature type="signal peptide" evidence="8">
    <location>
        <begin position="1"/>
        <end position="20"/>
    </location>
</feature>
<evidence type="ECO:0000256" key="2">
    <source>
        <dbReference type="ARBA" id="ARBA00007613"/>
    </source>
</evidence>
<evidence type="ECO:0000256" key="4">
    <source>
        <dbReference type="ARBA" id="ARBA00022452"/>
    </source>
</evidence>
<dbReference type="InterPro" id="IPR003423">
    <property type="entry name" value="OMP_efflux"/>
</dbReference>
<keyword evidence="8" id="KW-0732">Signal</keyword>
<evidence type="ECO:0000313" key="9">
    <source>
        <dbReference type="EMBL" id="GGA55794.1"/>
    </source>
</evidence>
<dbReference type="GO" id="GO:0009279">
    <property type="term" value="C:cell outer membrane"/>
    <property type="evidence" value="ECO:0007669"/>
    <property type="project" value="UniProtKB-SubCell"/>
</dbReference>
<gene>
    <name evidence="9" type="ORF">GCM10011507_03850</name>
</gene>
<keyword evidence="5" id="KW-0812">Transmembrane</keyword>
<dbReference type="Pfam" id="PF02321">
    <property type="entry name" value="OEP"/>
    <property type="match status" value="2"/>
</dbReference>
<evidence type="ECO:0000256" key="5">
    <source>
        <dbReference type="ARBA" id="ARBA00022692"/>
    </source>
</evidence>
<evidence type="ECO:0008006" key="11">
    <source>
        <dbReference type="Google" id="ProtNLM"/>
    </source>
</evidence>
<reference evidence="9" key="1">
    <citation type="journal article" date="2014" name="Int. J. Syst. Evol. Microbiol.">
        <title>Complete genome sequence of Corynebacterium casei LMG S-19264T (=DSM 44701T), isolated from a smear-ripened cheese.</title>
        <authorList>
            <consortium name="US DOE Joint Genome Institute (JGI-PGF)"/>
            <person name="Walter F."/>
            <person name="Albersmeier A."/>
            <person name="Kalinowski J."/>
            <person name="Ruckert C."/>
        </authorList>
    </citation>
    <scope>NUCLEOTIDE SEQUENCE</scope>
    <source>
        <strain evidence="9">CGMCC 1.15447</strain>
    </source>
</reference>
<reference evidence="9" key="2">
    <citation type="submission" date="2020-09" db="EMBL/GenBank/DDBJ databases">
        <authorList>
            <person name="Sun Q."/>
            <person name="Zhou Y."/>
        </authorList>
    </citation>
    <scope>NUCLEOTIDE SEQUENCE</scope>
    <source>
        <strain evidence="9">CGMCC 1.15447</strain>
    </source>
</reference>
<dbReference type="SUPFAM" id="SSF56954">
    <property type="entry name" value="Outer membrane efflux proteins (OEP)"/>
    <property type="match status" value="1"/>
</dbReference>
<keyword evidence="7" id="KW-0998">Cell outer membrane</keyword>
<protein>
    <recommendedName>
        <fullName evidence="11">TolC family protein</fullName>
    </recommendedName>
</protein>
<feature type="chain" id="PRO_5037472574" description="TolC family protein" evidence="8">
    <location>
        <begin position="21"/>
        <end position="437"/>
    </location>
</feature>
<comment type="subcellular location">
    <subcellularLocation>
        <location evidence="1">Cell outer membrane</location>
    </subcellularLocation>
</comment>
<dbReference type="GO" id="GO:0015562">
    <property type="term" value="F:efflux transmembrane transporter activity"/>
    <property type="evidence" value="ECO:0007669"/>
    <property type="project" value="InterPro"/>
</dbReference>
<comment type="caution">
    <text evidence="9">The sequence shown here is derived from an EMBL/GenBank/DDBJ whole genome shotgun (WGS) entry which is preliminary data.</text>
</comment>
<keyword evidence="4" id="KW-1134">Transmembrane beta strand</keyword>
<dbReference type="GO" id="GO:0015288">
    <property type="term" value="F:porin activity"/>
    <property type="evidence" value="ECO:0007669"/>
    <property type="project" value="TreeGrafter"/>
</dbReference>
<keyword evidence="10" id="KW-1185">Reference proteome</keyword>
<evidence type="ECO:0000256" key="6">
    <source>
        <dbReference type="ARBA" id="ARBA00023136"/>
    </source>
</evidence>
<dbReference type="EMBL" id="BMJB01000001">
    <property type="protein sequence ID" value="GGA55794.1"/>
    <property type="molecule type" value="Genomic_DNA"/>
</dbReference>
<dbReference type="InterPro" id="IPR028351">
    <property type="entry name" value="CyaE"/>
</dbReference>
<dbReference type="RefSeq" id="WP_188757654.1">
    <property type="nucleotide sequence ID" value="NZ_BMJB01000001.1"/>
</dbReference>
<keyword evidence="3" id="KW-0813">Transport</keyword>